<dbReference type="EMBL" id="CP036425">
    <property type="protein sequence ID" value="QDU34567.1"/>
    <property type="molecule type" value="Genomic_DNA"/>
</dbReference>
<evidence type="ECO:0000256" key="6">
    <source>
        <dbReference type="ARBA" id="ARBA00023277"/>
    </source>
</evidence>
<dbReference type="FunFam" id="3.20.20.80:FF:000004">
    <property type="entry name" value="Beta-glucosidase 6-phospho-beta-glucosidase"/>
    <property type="match status" value="1"/>
</dbReference>
<evidence type="ECO:0000256" key="8">
    <source>
        <dbReference type="ARBA" id="ARBA00023326"/>
    </source>
</evidence>
<sequence length="451" mass="51936">MTFPKDFTWGVATSAYQIEGAWDQDGKGQSVWDMACRWPGKVVNMHTGDIACNHYNFYQNDTDIISQIGASAYRFSISWPRVIPNGIGKVNAQGLDFYDKLVDQLLSRNIAPWATLFHWDYPLALFRKGGWLNRDSADWFAEYTQVIVDKLSDRVSHWMTLNEPQCFIGSGHYLGSDAPCLKLPLSEGLLACHNALRSHGKSVQVIRNSAKNKPFIGWAPVGVIKYPLCEEPKHIEAARALTMSGVFKENPFWTNTWYSDPVILGQYPEDGMQAYCQHMDWYDPCDMAEINQPIDFYGVNIYNGQAITLDENDTPKLLDQPQGAPRTAFNWDITPPALRWGVKFLHDRYGLPMYVTENGMSSHDWIDCEGKVQDTQRIDYLRRYLLELKKAVADGADVRGYFQWSLLDNFEWTYGYTQRFGLVHVDYETQKRTLKQSAYWYRDVIQKNDID</sequence>
<dbReference type="Gene3D" id="3.20.20.80">
    <property type="entry name" value="Glycosidases"/>
    <property type="match status" value="1"/>
</dbReference>
<dbReference type="PANTHER" id="PTHR10353">
    <property type="entry name" value="GLYCOSYL HYDROLASE"/>
    <property type="match status" value="1"/>
</dbReference>
<dbReference type="NCBIfam" id="TIGR03356">
    <property type="entry name" value="BGL"/>
    <property type="match status" value="1"/>
</dbReference>
<evidence type="ECO:0000313" key="14">
    <source>
        <dbReference type="Proteomes" id="UP000317369"/>
    </source>
</evidence>
<dbReference type="AlphaFoldDB" id="A0A517YWI9"/>
<evidence type="ECO:0000256" key="3">
    <source>
        <dbReference type="ARBA" id="ARBA00012744"/>
    </source>
</evidence>
<dbReference type="InterPro" id="IPR017736">
    <property type="entry name" value="Glyco_hydro_1_beta-glucosidase"/>
</dbReference>
<dbReference type="OrthoDB" id="9765195at2"/>
<reference evidence="13 14" key="1">
    <citation type="submission" date="2019-02" db="EMBL/GenBank/DDBJ databases">
        <title>Deep-cultivation of Planctomycetes and their phenomic and genomic characterization uncovers novel biology.</title>
        <authorList>
            <person name="Wiegand S."/>
            <person name="Jogler M."/>
            <person name="Boedeker C."/>
            <person name="Pinto D."/>
            <person name="Vollmers J."/>
            <person name="Rivas-Marin E."/>
            <person name="Kohn T."/>
            <person name="Peeters S.H."/>
            <person name="Heuer A."/>
            <person name="Rast P."/>
            <person name="Oberbeckmann S."/>
            <person name="Bunk B."/>
            <person name="Jeske O."/>
            <person name="Meyerdierks A."/>
            <person name="Storesund J.E."/>
            <person name="Kallscheuer N."/>
            <person name="Luecker S."/>
            <person name="Lage O.M."/>
            <person name="Pohl T."/>
            <person name="Merkel B.J."/>
            <person name="Hornburger P."/>
            <person name="Mueller R.-W."/>
            <person name="Bruemmer F."/>
            <person name="Labrenz M."/>
            <person name="Spormann A.M."/>
            <person name="Op den Camp H."/>
            <person name="Overmann J."/>
            <person name="Amann R."/>
            <person name="Jetten M.S.M."/>
            <person name="Mascher T."/>
            <person name="Medema M.H."/>
            <person name="Devos D.P."/>
            <person name="Kaster A.-K."/>
            <person name="Ovreas L."/>
            <person name="Rohde M."/>
            <person name="Galperin M.Y."/>
            <person name="Jogler C."/>
        </authorList>
    </citation>
    <scope>NUCLEOTIDE SEQUENCE [LARGE SCALE GENOMIC DNA]</scope>
    <source>
        <strain evidence="13 14">KS4</strain>
    </source>
</reference>
<feature type="binding site" evidence="10">
    <location>
        <position position="404"/>
    </location>
    <ligand>
        <name>substrate</name>
    </ligand>
</feature>
<gene>
    <name evidence="13" type="primary">bglA_3</name>
    <name evidence="13" type="ORF">KS4_26370</name>
</gene>
<dbReference type="Proteomes" id="UP000317369">
    <property type="component" value="Chromosome"/>
</dbReference>
<dbReference type="PANTHER" id="PTHR10353:SF36">
    <property type="entry name" value="LP05116P"/>
    <property type="match status" value="1"/>
</dbReference>
<dbReference type="GO" id="GO:0030245">
    <property type="term" value="P:cellulose catabolic process"/>
    <property type="evidence" value="ECO:0007669"/>
    <property type="project" value="UniProtKB-KW"/>
</dbReference>
<evidence type="ECO:0000256" key="7">
    <source>
        <dbReference type="ARBA" id="ARBA00023295"/>
    </source>
</evidence>
<evidence type="ECO:0000256" key="4">
    <source>
        <dbReference type="ARBA" id="ARBA00022801"/>
    </source>
</evidence>
<evidence type="ECO:0000256" key="5">
    <source>
        <dbReference type="ARBA" id="ARBA00023001"/>
    </source>
</evidence>
<evidence type="ECO:0000256" key="12">
    <source>
        <dbReference type="RuleBase" id="RU361175"/>
    </source>
</evidence>
<feature type="binding site" evidence="10">
    <location>
        <position position="162"/>
    </location>
    <ligand>
        <name>substrate</name>
    </ligand>
</feature>
<dbReference type="InterPro" id="IPR018120">
    <property type="entry name" value="Glyco_hydro_1_AS"/>
</dbReference>
<dbReference type="InterPro" id="IPR017853">
    <property type="entry name" value="GH"/>
</dbReference>
<evidence type="ECO:0000256" key="2">
    <source>
        <dbReference type="ARBA" id="ARBA00010838"/>
    </source>
</evidence>
<dbReference type="EC" id="3.2.1.21" evidence="3 12"/>
<evidence type="ECO:0000256" key="10">
    <source>
        <dbReference type="PIRSR" id="PIRSR617736-2"/>
    </source>
</evidence>
<evidence type="ECO:0000313" key="13">
    <source>
        <dbReference type="EMBL" id="QDU34567.1"/>
    </source>
</evidence>
<keyword evidence="7 12" id="KW-0326">Glycosidase</keyword>
<feature type="binding site" evidence="10">
    <location>
        <begin position="411"/>
        <end position="412"/>
    </location>
    <ligand>
        <name>substrate</name>
    </ligand>
</feature>
<keyword evidence="6" id="KW-0119">Carbohydrate metabolism</keyword>
<comment type="catalytic activity">
    <reaction evidence="1 12">
        <text>Hydrolysis of terminal, non-reducing beta-D-glucosyl residues with release of beta-D-glucose.</text>
        <dbReference type="EC" id="3.2.1.21"/>
    </reaction>
</comment>
<keyword evidence="14" id="KW-1185">Reference proteome</keyword>
<keyword evidence="5" id="KW-0136">Cellulose degradation</keyword>
<comment type="similarity">
    <text evidence="2 12">Belongs to the glycosyl hydrolase 1 family.</text>
</comment>
<name>A0A517YWI9_9BACT</name>
<evidence type="ECO:0000256" key="9">
    <source>
        <dbReference type="PIRSR" id="PIRSR617736-1"/>
    </source>
</evidence>
<dbReference type="InterPro" id="IPR001360">
    <property type="entry name" value="Glyco_hydro_1"/>
</dbReference>
<dbReference type="Pfam" id="PF00232">
    <property type="entry name" value="Glyco_hydro_1"/>
    <property type="match status" value="1"/>
</dbReference>
<dbReference type="PRINTS" id="PR00131">
    <property type="entry name" value="GLHYDRLASE1"/>
</dbReference>
<dbReference type="PROSITE" id="PS00653">
    <property type="entry name" value="GLYCOSYL_HYDROL_F1_2"/>
    <property type="match status" value="1"/>
</dbReference>
<feature type="binding site" evidence="10">
    <location>
        <position position="17"/>
    </location>
    <ligand>
        <name>substrate</name>
    </ligand>
</feature>
<dbReference type="SUPFAM" id="SSF51445">
    <property type="entry name" value="(Trans)glycosidases"/>
    <property type="match status" value="1"/>
</dbReference>
<proteinExistence type="inferred from homology"/>
<dbReference type="RefSeq" id="WP_145078579.1">
    <property type="nucleotide sequence ID" value="NZ_CP036425.1"/>
</dbReference>
<keyword evidence="4 12" id="KW-0378">Hydrolase</keyword>
<evidence type="ECO:0000256" key="1">
    <source>
        <dbReference type="ARBA" id="ARBA00000448"/>
    </source>
</evidence>
<accession>A0A517YWI9</accession>
<dbReference type="PROSITE" id="PS00572">
    <property type="entry name" value="GLYCOSYL_HYDROL_F1_1"/>
    <property type="match status" value="1"/>
</dbReference>
<feature type="active site" description="Nucleophile" evidence="9 11">
    <location>
        <position position="357"/>
    </location>
</feature>
<dbReference type="GO" id="GO:0008422">
    <property type="term" value="F:beta-glucosidase activity"/>
    <property type="evidence" value="ECO:0007669"/>
    <property type="project" value="UniProtKB-EC"/>
</dbReference>
<evidence type="ECO:0000256" key="11">
    <source>
        <dbReference type="PROSITE-ProRule" id="PRU10055"/>
    </source>
</evidence>
<feature type="binding site" evidence="10">
    <location>
        <position position="302"/>
    </location>
    <ligand>
        <name>substrate</name>
    </ligand>
</feature>
<feature type="binding site" evidence="10">
    <location>
        <position position="118"/>
    </location>
    <ligand>
        <name>substrate</name>
    </ligand>
</feature>
<organism evidence="13 14">
    <name type="scientific">Poriferisphaera corsica</name>
    <dbReference type="NCBI Taxonomy" id="2528020"/>
    <lineage>
        <taxon>Bacteria</taxon>
        <taxon>Pseudomonadati</taxon>
        <taxon>Planctomycetota</taxon>
        <taxon>Phycisphaerae</taxon>
        <taxon>Phycisphaerales</taxon>
        <taxon>Phycisphaeraceae</taxon>
        <taxon>Poriferisphaera</taxon>
    </lineage>
</organism>
<dbReference type="KEGG" id="pcor:KS4_26370"/>
<feature type="active site" description="Proton donor" evidence="9">
    <location>
        <position position="163"/>
    </location>
</feature>
<dbReference type="GO" id="GO:0005829">
    <property type="term" value="C:cytosol"/>
    <property type="evidence" value="ECO:0007669"/>
    <property type="project" value="TreeGrafter"/>
</dbReference>
<keyword evidence="8" id="KW-0624">Polysaccharide degradation</keyword>
<protein>
    <recommendedName>
        <fullName evidence="3 12">Beta-glucosidase</fullName>
        <ecNumber evidence="3 12">3.2.1.21</ecNumber>
    </recommendedName>
</protein>
<dbReference type="InterPro" id="IPR033132">
    <property type="entry name" value="GH_1_N_CS"/>
</dbReference>